<proteinExistence type="predicted"/>
<organism evidence="1 2">
    <name type="scientific">Diphasiastrum complanatum</name>
    <name type="common">Issler's clubmoss</name>
    <name type="synonym">Lycopodium complanatum</name>
    <dbReference type="NCBI Taxonomy" id="34168"/>
    <lineage>
        <taxon>Eukaryota</taxon>
        <taxon>Viridiplantae</taxon>
        <taxon>Streptophyta</taxon>
        <taxon>Embryophyta</taxon>
        <taxon>Tracheophyta</taxon>
        <taxon>Lycopodiopsida</taxon>
        <taxon>Lycopodiales</taxon>
        <taxon>Lycopodiaceae</taxon>
        <taxon>Lycopodioideae</taxon>
        <taxon>Diphasiastrum</taxon>
    </lineage>
</organism>
<sequence length="495" mass="56438">MEREDSKDSREDSEEHDTKDPKRKKKTPLQIEMLERAYAEDTHPSESLRLELSTKLGLTNRQLQMWFCNRRLKDRKGIKDEFNTSTSQSKEEQFFYPKETPTFYEYPEAVLASEIEDDALFRRNVRQQVAQESEERISEVERKRSKHEIDGAKLPKKTSQQTVSDLDSRAAAISILSSWGETFREDGPTLGFEFDPLPPGAFGMPIEPGRYSNSIATLEHYDAMNIVKQDGNPSKSVAGAKASCSSLKPTFMNLPRDKQLVELAREQELPHGSGGIPKVRKINSLAPQHVQHAARMISGHQIELDDVQHVQGVLKRPSTVVPASRQTLRPPKRLLSPSIKTYMKKDGYGFEGRLKNGGELSFFPQKNGKANSNESIVSFIKQHEVPAYVKQGKKYFGGEEVVNCNGQDRYWEYDGSDDFQSSEDSDGERNIVEAAKRFRIDQVRQKGKVDMREDYSYELYKVKGHGYNKRSSEETDESTGLIETDKEETEEFQSS</sequence>
<dbReference type="Proteomes" id="UP001162992">
    <property type="component" value="Chromosome 9"/>
</dbReference>
<protein>
    <submittedName>
        <fullName evidence="1">Uncharacterized protein</fullName>
    </submittedName>
</protein>
<accession>A0ACC2CRX0</accession>
<gene>
    <name evidence="1" type="ORF">O6H91_09G094600</name>
</gene>
<comment type="caution">
    <text evidence="1">The sequence shown here is derived from an EMBL/GenBank/DDBJ whole genome shotgun (WGS) entry which is preliminary data.</text>
</comment>
<evidence type="ECO:0000313" key="2">
    <source>
        <dbReference type="Proteomes" id="UP001162992"/>
    </source>
</evidence>
<dbReference type="EMBL" id="CM055100">
    <property type="protein sequence ID" value="KAJ7544814.1"/>
    <property type="molecule type" value="Genomic_DNA"/>
</dbReference>
<keyword evidence="2" id="KW-1185">Reference proteome</keyword>
<name>A0ACC2CRX0_DIPCM</name>
<reference evidence="2" key="1">
    <citation type="journal article" date="2024" name="Proc. Natl. Acad. Sci. U.S.A.">
        <title>Extraordinary preservation of gene collinearity over three hundred million years revealed in homosporous lycophytes.</title>
        <authorList>
            <person name="Li C."/>
            <person name="Wickell D."/>
            <person name="Kuo L.Y."/>
            <person name="Chen X."/>
            <person name="Nie B."/>
            <person name="Liao X."/>
            <person name="Peng D."/>
            <person name="Ji J."/>
            <person name="Jenkins J."/>
            <person name="Williams M."/>
            <person name="Shu S."/>
            <person name="Plott C."/>
            <person name="Barry K."/>
            <person name="Rajasekar S."/>
            <person name="Grimwood J."/>
            <person name="Han X."/>
            <person name="Sun S."/>
            <person name="Hou Z."/>
            <person name="He W."/>
            <person name="Dai G."/>
            <person name="Sun C."/>
            <person name="Schmutz J."/>
            <person name="Leebens-Mack J.H."/>
            <person name="Li F.W."/>
            <person name="Wang L."/>
        </authorList>
    </citation>
    <scope>NUCLEOTIDE SEQUENCE [LARGE SCALE GENOMIC DNA]</scope>
    <source>
        <strain evidence="2">cv. PW_Plant_1</strain>
    </source>
</reference>
<evidence type="ECO:0000313" key="1">
    <source>
        <dbReference type="EMBL" id="KAJ7544814.1"/>
    </source>
</evidence>